<evidence type="ECO:0000259" key="5">
    <source>
        <dbReference type="Pfam" id="PF12551"/>
    </source>
</evidence>
<name>A0A498BZZ4_9GAMM</name>
<evidence type="ECO:0000256" key="1">
    <source>
        <dbReference type="ARBA" id="ARBA00022679"/>
    </source>
</evidence>
<feature type="domain" description="Poly-beta-hydroxybutyrate polymerase N-terminal" evidence="4">
    <location>
        <begin position="95"/>
        <end position="263"/>
    </location>
</feature>
<dbReference type="AlphaFoldDB" id="A0A498BZZ4"/>
<evidence type="ECO:0000256" key="2">
    <source>
        <dbReference type="ARBA" id="ARBA00023315"/>
    </source>
</evidence>
<dbReference type="SUPFAM" id="SSF53474">
    <property type="entry name" value="alpha/beta-Hydrolases"/>
    <property type="match status" value="1"/>
</dbReference>
<feature type="domain" description="Poly-beta-hydroxybutyrate polymerase N-terminal" evidence="5">
    <location>
        <begin position="15"/>
        <end position="55"/>
    </location>
</feature>
<dbReference type="InterPro" id="IPR010941">
    <property type="entry name" value="PhaC_N"/>
</dbReference>
<dbReference type="Gene3D" id="3.40.50.1820">
    <property type="entry name" value="alpha/beta hydrolase"/>
    <property type="match status" value="1"/>
</dbReference>
<comment type="caution">
    <text evidence="6">The sequence shown here is derived from an EMBL/GenBank/DDBJ whole genome shotgun (WGS) entry which is preliminary data.</text>
</comment>
<keyword evidence="1" id="KW-0808">Transferase</keyword>
<evidence type="ECO:0000259" key="4">
    <source>
        <dbReference type="Pfam" id="PF07167"/>
    </source>
</evidence>
<dbReference type="RefSeq" id="WP_121442754.1">
    <property type="nucleotide sequence ID" value="NZ_RCDA01000003.1"/>
</dbReference>
<accession>A0A498BZZ4</accession>
<proteinExistence type="predicted"/>
<dbReference type="PANTHER" id="PTHR36837:SF5">
    <property type="entry name" value="POLY-3-HYDROXYBUTYRATE SYNTHASE"/>
    <property type="match status" value="1"/>
</dbReference>
<dbReference type="Pfam" id="PF12551">
    <property type="entry name" value="PHBC_N"/>
    <property type="match status" value="1"/>
</dbReference>
<dbReference type="OrthoDB" id="7208816at2"/>
<dbReference type="InterPro" id="IPR029058">
    <property type="entry name" value="AB_hydrolase_fold"/>
</dbReference>
<dbReference type="InterPro" id="IPR022211">
    <property type="entry name" value="PHBC_N"/>
</dbReference>
<protein>
    <submittedName>
        <fullName evidence="6">Polyhydroxyalkanoate synthase</fullName>
    </submittedName>
</protein>
<dbReference type="Proteomes" id="UP000275461">
    <property type="component" value="Unassembled WGS sequence"/>
</dbReference>
<evidence type="ECO:0000313" key="6">
    <source>
        <dbReference type="EMBL" id="RLK48359.1"/>
    </source>
</evidence>
<dbReference type="PANTHER" id="PTHR36837">
    <property type="entry name" value="POLY(3-HYDROXYALKANOATE) POLYMERASE SUBUNIT PHAC"/>
    <property type="match status" value="1"/>
</dbReference>
<sequence length="585" mass="66549">MTREVVESSDTGRGAHPFDRLMHASMGRITGGLSPAALGLAYADWAIHMSISPGRQVELVEKAWRKATRLSLYAMRCAANGGEGHTPCIEPLPGDSRFTAPEWQRWPFNLYYQSFLLTQQWWHVATKDVRGVETHHEDVVNFVGRQILDILSPANYLWTNPELLEQTAREGGTNLYRGMRNWFDDASRRIQKQPPAGMDNWQVGENLAITPGKVVYSNRLIELIQYEPTTERVHPEPVLIVPAWIMKYYILDLRPGKSLVEYLVNQGHTVFMISWKNPTAEDAELGMAAYRRLGIMAALRAVNTIVPEQKVHATGYCLGGTLLMLAAAAMARDGDDRLASITLFAAQTDFTEPGELDLFIDDSQVTFLEDMMWHSGVLSSDQMAGAFQLLRSKDLVWSRMVREYLMGERGEMIDLMAWNADATRLPYRMHSEYLRQLFLNNDFVEERYDVDGQPIHPWDIRVPIFAVGTTKDHIAPWKSVYKINRLARTDVTFALTTGGHNAGIVTPPGHPRRTYQVHCRKVRDPYMAPDDFIAEVPSKKGSWWPEWHRWLARHSGNKVKPPQMGADARGYRPQRNAPGKYVLMD</sequence>
<organism evidence="6 7">
    <name type="scientific">Alkalispirillum mobile</name>
    <dbReference type="NCBI Taxonomy" id="85925"/>
    <lineage>
        <taxon>Bacteria</taxon>
        <taxon>Pseudomonadati</taxon>
        <taxon>Pseudomonadota</taxon>
        <taxon>Gammaproteobacteria</taxon>
        <taxon>Chromatiales</taxon>
        <taxon>Ectothiorhodospiraceae</taxon>
        <taxon>Alkalispirillum</taxon>
    </lineage>
</organism>
<dbReference type="EMBL" id="RCDA01000003">
    <property type="protein sequence ID" value="RLK48359.1"/>
    <property type="molecule type" value="Genomic_DNA"/>
</dbReference>
<gene>
    <name evidence="6" type="ORF">DFR31_2238</name>
</gene>
<keyword evidence="2" id="KW-0012">Acyltransferase</keyword>
<evidence type="ECO:0000256" key="3">
    <source>
        <dbReference type="SAM" id="MobiDB-lite"/>
    </source>
</evidence>
<dbReference type="InterPro" id="IPR051321">
    <property type="entry name" value="PHA/PHB_synthase"/>
</dbReference>
<feature type="region of interest" description="Disordered" evidence="3">
    <location>
        <begin position="558"/>
        <end position="578"/>
    </location>
</feature>
<dbReference type="GO" id="GO:0042619">
    <property type="term" value="P:poly-hydroxybutyrate biosynthetic process"/>
    <property type="evidence" value="ECO:0007669"/>
    <property type="project" value="InterPro"/>
</dbReference>
<dbReference type="Pfam" id="PF07167">
    <property type="entry name" value="PhaC_N"/>
    <property type="match status" value="1"/>
</dbReference>
<dbReference type="GO" id="GO:0016746">
    <property type="term" value="F:acyltransferase activity"/>
    <property type="evidence" value="ECO:0007669"/>
    <property type="project" value="UniProtKB-KW"/>
</dbReference>
<keyword evidence="7" id="KW-1185">Reference proteome</keyword>
<evidence type="ECO:0000313" key="7">
    <source>
        <dbReference type="Proteomes" id="UP000275461"/>
    </source>
</evidence>
<reference evidence="6 7" key="1">
    <citation type="submission" date="2018-10" db="EMBL/GenBank/DDBJ databases">
        <title>Genomic Encyclopedia of Type Strains, Phase IV (KMG-IV): sequencing the most valuable type-strain genomes for metagenomic binning, comparative biology and taxonomic classification.</title>
        <authorList>
            <person name="Goeker M."/>
        </authorList>
    </citation>
    <scope>NUCLEOTIDE SEQUENCE [LARGE SCALE GENOMIC DNA]</scope>
    <source>
        <strain evidence="6 7">DSM 12769</strain>
    </source>
</reference>